<dbReference type="InterPro" id="IPR046491">
    <property type="entry name" value="DUF6584"/>
</dbReference>
<dbReference type="InterPro" id="IPR011990">
    <property type="entry name" value="TPR-like_helical_dom_sf"/>
</dbReference>
<feature type="transmembrane region" description="Helical" evidence="1">
    <location>
        <begin position="138"/>
        <end position="164"/>
    </location>
</feature>
<gene>
    <name evidence="2" type="ORF">BJ959_001642</name>
</gene>
<feature type="transmembrane region" description="Helical" evidence="1">
    <location>
        <begin position="176"/>
        <end position="194"/>
    </location>
</feature>
<dbReference type="RefSeq" id="WP_153982103.1">
    <property type="nucleotide sequence ID" value="NZ_BAAANZ010000004.1"/>
</dbReference>
<keyword evidence="1" id="KW-0812">Transmembrane</keyword>
<proteinExistence type="predicted"/>
<evidence type="ECO:0000256" key="1">
    <source>
        <dbReference type="SAM" id="Phobius"/>
    </source>
</evidence>
<keyword evidence="1" id="KW-1133">Transmembrane helix</keyword>
<keyword evidence="1" id="KW-0472">Membrane</keyword>
<evidence type="ECO:0008006" key="4">
    <source>
        <dbReference type="Google" id="ProtNLM"/>
    </source>
</evidence>
<name>A0A840XIK2_9MICO</name>
<dbReference type="AlphaFoldDB" id="A0A840XIK2"/>
<dbReference type="OrthoDB" id="5123861at2"/>
<dbReference type="Pfam" id="PF20225">
    <property type="entry name" value="DUF6584"/>
    <property type="match status" value="1"/>
</dbReference>
<dbReference type="EMBL" id="JACHBS010000001">
    <property type="protein sequence ID" value="MBB5618146.1"/>
    <property type="molecule type" value="Genomic_DNA"/>
</dbReference>
<dbReference type="Gene3D" id="1.25.40.10">
    <property type="entry name" value="Tetratricopeptide repeat domain"/>
    <property type="match status" value="1"/>
</dbReference>
<reference evidence="2 3" key="1">
    <citation type="submission" date="2020-08" db="EMBL/GenBank/DDBJ databases">
        <title>Sequencing the genomes of 1000 actinobacteria strains.</title>
        <authorList>
            <person name="Klenk H.-P."/>
        </authorList>
    </citation>
    <scope>NUCLEOTIDE SEQUENCE [LARGE SCALE GENOMIC DNA]</scope>
    <source>
        <strain evidence="2 3">DSM 23889</strain>
    </source>
</reference>
<evidence type="ECO:0000313" key="3">
    <source>
        <dbReference type="Proteomes" id="UP000552883"/>
    </source>
</evidence>
<organism evidence="2 3">
    <name type="scientific">Microcella frigidaquae</name>
    <dbReference type="NCBI Taxonomy" id="424758"/>
    <lineage>
        <taxon>Bacteria</taxon>
        <taxon>Bacillati</taxon>
        <taxon>Actinomycetota</taxon>
        <taxon>Actinomycetes</taxon>
        <taxon>Micrococcales</taxon>
        <taxon>Microbacteriaceae</taxon>
        <taxon>Microcella</taxon>
    </lineage>
</organism>
<sequence>MDIESRIERAHTWHVAGRSRAALDSLRQLVRDVPQSTRARLALAELYRDLGHAEQAGRWSALTPEWATDRERRAFAVFLQQWSVDPYRVLLLPRYEKLPRLPQPPRRPSVNRRLASSIDTQHAAMVGPEWVRQPALGLWVAGWAVVSMAFVVLVVMMLTAWAIASRDAAESALARDVGLAITSVGVLVGAALLLPSELLARNWPQVCTLIFISVGSGFAFVALGLPALFSGA</sequence>
<feature type="transmembrane region" description="Helical" evidence="1">
    <location>
        <begin position="206"/>
        <end position="229"/>
    </location>
</feature>
<keyword evidence="3" id="KW-1185">Reference proteome</keyword>
<protein>
    <recommendedName>
        <fullName evidence="4">Tetratricopeptide repeat protein</fullName>
    </recommendedName>
</protein>
<comment type="caution">
    <text evidence="2">The sequence shown here is derived from an EMBL/GenBank/DDBJ whole genome shotgun (WGS) entry which is preliminary data.</text>
</comment>
<evidence type="ECO:0000313" key="2">
    <source>
        <dbReference type="EMBL" id="MBB5618146.1"/>
    </source>
</evidence>
<accession>A0A840XIK2</accession>
<dbReference type="Proteomes" id="UP000552883">
    <property type="component" value="Unassembled WGS sequence"/>
</dbReference>